<evidence type="ECO:0000256" key="1">
    <source>
        <dbReference type="ARBA" id="ARBA00022737"/>
    </source>
</evidence>
<dbReference type="InterPro" id="IPR051625">
    <property type="entry name" value="Signaling_Regulatory_Domain"/>
</dbReference>
<dbReference type="Gene3D" id="2.130.10.30">
    <property type="entry name" value="Regulator of chromosome condensation 1/beta-lactamase-inhibitor protein II"/>
    <property type="match status" value="1"/>
</dbReference>
<dbReference type="AlphaFoldDB" id="G0TUF5"/>
<dbReference type="PRINTS" id="PR00633">
    <property type="entry name" value="RCCNDNSATION"/>
</dbReference>
<dbReference type="Pfam" id="PF00415">
    <property type="entry name" value="RCC1"/>
    <property type="match status" value="2"/>
</dbReference>
<dbReference type="VEuPathDB" id="TriTrypDB:TvY486_0402550"/>
<sequence length="531" mass="57523">MIRDAEFWMETRRQQGGGNALFTALLPLIHARYAALDHRLRLNRKHVTAEAASILVGAVAREPCEGDQAFRALDSSVLQQPEYESVVGVLQHIMMFAVPLYPLRYTVTGMSMSSKRSCIIDRDTKRLITFGSGRDVMVPSHIRCRGCVATEDFFAVLTDEDEVWASGGLKVLSYDKGSWTASPLGENTKMSAVAGKAQMIVGHGSRLACLTRALSVRPLSVLPNPVTSLLPFRQLHYLAMGHGDDYYMVGSDSVLYKTTASRRSLGTPRRVTPLSRTATSRVASGAGFHIVIDQSGQLYTFGSNSRGQLGYGLRSHMRRKPHLHQTLRQHFFVMAAAGSAHSLVLTSSGIVYGAGSNESGQLGLGEAVSEVSTFTRIPLKSKCVGVAAGPSGSMFACSDGCLYVCGSNDHCLLGLDADTLIVYTPTAVPTITSGVESYTMEFGTYKRPEILLRQRVSSPLQTPKLSARVTVNKPKPKSPRQTPNSNPALHFVPATGKKMPPSSEPVMVAAELNRLAPQKKKDGCVRCCALM</sequence>
<evidence type="ECO:0008006" key="5">
    <source>
        <dbReference type="Google" id="ProtNLM"/>
    </source>
</evidence>
<dbReference type="PANTHER" id="PTHR22872">
    <property type="entry name" value="BTK-BINDING PROTEIN-RELATED"/>
    <property type="match status" value="1"/>
</dbReference>
<dbReference type="InterPro" id="IPR000408">
    <property type="entry name" value="Reg_chr_condens"/>
</dbReference>
<evidence type="ECO:0000256" key="2">
    <source>
        <dbReference type="PROSITE-ProRule" id="PRU00235"/>
    </source>
</evidence>
<name>G0TUF5_TRYVY</name>
<dbReference type="PROSITE" id="PS50012">
    <property type="entry name" value="RCC1_3"/>
    <property type="match status" value="2"/>
</dbReference>
<reference evidence="4" key="1">
    <citation type="journal article" date="2012" name="Proc. Natl. Acad. Sci. U.S.A.">
        <title>Antigenic diversity is generated by distinct evolutionary mechanisms in African trypanosome species.</title>
        <authorList>
            <person name="Jackson A.P."/>
            <person name="Berry A."/>
            <person name="Aslett M."/>
            <person name="Allison H.C."/>
            <person name="Burton P."/>
            <person name="Vavrova-Anderson J."/>
            <person name="Brown R."/>
            <person name="Browne H."/>
            <person name="Corton N."/>
            <person name="Hauser H."/>
            <person name="Gamble J."/>
            <person name="Gilderthorp R."/>
            <person name="Marcello L."/>
            <person name="McQuillan J."/>
            <person name="Otto T.D."/>
            <person name="Quail M.A."/>
            <person name="Sanders M.J."/>
            <person name="van Tonder A."/>
            <person name="Ginger M.L."/>
            <person name="Field M.C."/>
            <person name="Barry J.D."/>
            <person name="Hertz-Fowler C."/>
            <person name="Berriman M."/>
        </authorList>
    </citation>
    <scope>NUCLEOTIDE SEQUENCE</scope>
    <source>
        <strain evidence="4">Y486</strain>
    </source>
</reference>
<feature type="repeat" description="RCC1" evidence="2">
    <location>
        <begin position="349"/>
        <end position="399"/>
    </location>
</feature>
<dbReference type="EMBL" id="HE573020">
    <property type="protein sequence ID" value="CCC47589.1"/>
    <property type="molecule type" value="Genomic_DNA"/>
</dbReference>
<feature type="repeat" description="RCC1" evidence="2">
    <location>
        <begin position="296"/>
        <end position="348"/>
    </location>
</feature>
<feature type="region of interest" description="Disordered" evidence="3">
    <location>
        <begin position="462"/>
        <end position="503"/>
    </location>
</feature>
<dbReference type="SUPFAM" id="SSF50985">
    <property type="entry name" value="RCC1/BLIP-II"/>
    <property type="match status" value="1"/>
</dbReference>
<evidence type="ECO:0000256" key="3">
    <source>
        <dbReference type="SAM" id="MobiDB-lite"/>
    </source>
</evidence>
<keyword evidence="1" id="KW-0677">Repeat</keyword>
<proteinExistence type="predicted"/>
<gene>
    <name evidence="4" type="ORF">TVY486_0402550</name>
</gene>
<accession>G0TUF5</accession>
<dbReference type="OMA" id="TSCFIDR"/>
<dbReference type="InterPro" id="IPR009091">
    <property type="entry name" value="RCC1/BLIP-II"/>
</dbReference>
<protein>
    <recommendedName>
        <fullName evidence="5">Regulator of chromosome condensation</fullName>
    </recommendedName>
</protein>
<organism evidence="4">
    <name type="scientific">Trypanosoma vivax (strain Y486)</name>
    <dbReference type="NCBI Taxonomy" id="1055687"/>
    <lineage>
        <taxon>Eukaryota</taxon>
        <taxon>Discoba</taxon>
        <taxon>Euglenozoa</taxon>
        <taxon>Kinetoplastea</taxon>
        <taxon>Metakinetoplastina</taxon>
        <taxon>Trypanosomatida</taxon>
        <taxon>Trypanosomatidae</taxon>
        <taxon>Trypanosoma</taxon>
        <taxon>Duttonella</taxon>
    </lineage>
</organism>
<evidence type="ECO:0000313" key="4">
    <source>
        <dbReference type="EMBL" id="CCC47589.1"/>
    </source>
</evidence>